<dbReference type="GO" id="GO:0015934">
    <property type="term" value="C:large ribosomal subunit"/>
    <property type="evidence" value="ECO:0007669"/>
    <property type="project" value="InterPro"/>
</dbReference>
<accession>L0AAS2</accession>
<evidence type="ECO:0000313" key="13">
    <source>
        <dbReference type="Proteomes" id="UP000010469"/>
    </source>
</evidence>
<evidence type="ECO:0000256" key="2">
    <source>
        <dbReference type="ARBA" id="ARBA00011838"/>
    </source>
</evidence>
<dbReference type="GO" id="GO:0003735">
    <property type="term" value="F:structural constituent of ribosome"/>
    <property type="evidence" value="ECO:0007669"/>
    <property type="project" value="InterPro"/>
</dbReference>
<keyword evidence="5 11" id="KW-0699">rRNA-binding</keyword>
<dbReference type="HAMAP" id="MF_01318_A">
    <property type="entry name" value="Ribosomal_uL1_A"/>
    <property type="match status" value="1"/>
</dbReference>
<keyword evidence="7 11" id="KW-0694">RNA-binding</keyword>
<keyword evidence="8 11" id="KW-0689">Ribosomal protein</keyword>
<comment type="function">
    <text evidence="11">Binds directly to 23S rRNA. Probably involved in E site tRNA release.</text>
</comment>
<dbReference type="PIRSF" id="PIRSF002155">
    <property type="entry name" value="Ribosomal_L1"/>
    <property type="match status" value="1"/>
</dbReference>
<evidence type="ECO:0000256" key="11">
    <source>
        <dbReference type="HAMAP-Rule" id="MF_01318"/>
    </source>
</evidence>
<organism evidence="12 13">
    <name type="scientific">Caldisphaera lagunensis (strain DSM 15908 / JCM 11604 / ANMR 0165 / IC-154)</name>
    <dbReference type="NCBI Taxonomy" id="1056495"/>
    <lineage>
        <taxon>Archaea</taxon>
        <taxon>Thermoproteota</taxon>
        <taxon>Thermoprotei</taxon>
        <taxon>Acidilobales</taxon>
        <taxon>Caldisphaeraceae</taxon>
        <taxon>Caldisphaera</taxon>
    </lineage>
</organism>
<dbReference type="STRING" id="1056495.Calag_1306"/>
<dbReference type="InterPro" id="IPR023669">
    <property type="entry name" value="Ribosomal_uL1_arc"/>
</dbReference>
<evidence type="ECO:0000256" key="8">
    <source>
        <dbReference type="ARBA" id="ARBA00022980"/>
    </source>
</evidence>
<proteinExistence type="inferred from homology"/>
<comment type="function">
    <text evidence="10">Probably involved in E site tRNA release. Binds directly to 23S rRNA.</text>
</comment>
<evidence type="ECO:0000256" key="7">
    <source>
        <dbReference type="ARBA" id="ARBA00022884"/>
    </source>
</evidence>
<keyword evidence="9 11" id="KW-0687">Ribonucleoprotein</keyword>
<keyword evidence="13" id="KW-1185">Reference proteome</keyword>
<evidence type="ECO:0000256" key="5">
    <source>
        <dbReference type="ARBA" id="ARBA00022730"/>
    </source>
</evidence>
<comment type="function">
    <text evidence="11">Protein L1 is also a translational repressor protein, it controls the translation of its operon by binding to its mRNA.</text>
</comment>
<dbReference type="EMBL" id="CP003378">
    <property type="protein sequence ID" value="AFZ71018.1"/>
    <property type="molecule type" value="Genomic_DNA"/>
</dbReference>
<dbReference type="NCBIfam" id="NF003244">
    <property type="entry name" value="PRK04203.1"/>
    <property type="match status" value="1"/>
</dbReference>
<evidence type="ECO:0000256" key="4">
    <source>
        <dbReference type="ARBA" id="ARBA00022555"/>
    </source>
</evidence>
<sequence>MPLDNEIIKGAVEKAKMLGKQRKFKQTVELIVALKDINLKGNEGKFREVVYLPHAPSKEPNICVIASGDLLLEAKKLGLRTISREELSAMKGNKKAARNIGNSCDWILVSSDLMSLVGSILGPALGPRGKVPIAISPKSNISDVVNNYKRAVWARIRNEPQIQCKVGTEDMKNEEIIDNINAVFNTIESKIGIAKIARVYVKKTMGFPVEIALR</sequence>
<dbReference type="FunFam" id="3.40.50.790:FF:000005">
    <property type="entry name" value="50S ribosomal protein L1"/>
    <property type="match status" value="1"/>
</dbReference>
<dbReference type="HOGENOM" id="CLU_062853_4_0_2"/>
<reference evidence="13" key="1">
    <citation type="submission" date="2012-03" db="EMBL/GenBank/DDBJ databases">
        <title>Complete genome of Caldisphaera lagunensis DSM 15908.</title>
        <authorList>
            <person name="Lucas S."/>
            <person name="Copeland A."/>
            <person name="Lapidus A."/>
            <person name="Glavina del Rio T."/>
            <person name="Dalin E."/>
            <person name="Tice H."/>
            <person name="Bruce D."/>
            <person name="Goodwin L."/>
            <person name="Pitluck S."/>
            <person name="Peters L."/>
            <person name="Mikhailova N."/>
            <person name="Teshima H."/>
            <person name="Kyrpides N."/>
            <person name="Mavromatis K."/>
            <person name="Ivanova N."/>
            <person name="Brettin T."/>
            <person name="Detter J.C."/>
            <person name="Han C."/>
            <person name="Larimer F."/>
            <person name="Land M."/>
            <person name="Hauser L."/>
            <person name="Markowitz V."/>
            <person name="Cheng J.-F."/>
            <person name="Hugenholtz P."/>
            <person name="Woyke T."/>
            <person name="Wu D."/>
            <person name="Spring S."/>
            <person name="Schroeder M."/>
            <person name="Brambilla E."/>
            <person name="Klenk H.-P."/>
            <person name="Eisen J.A."/>
        </authorList>
    </citation>
    <scope>NUCLEOTIDE SEQUENCE [LARGE SCALE GENOMIC DNA]</scope>
    <source>
        <strain evidence="13">DSM 15908 / JCM 11604 / IC-154</strain>
    </source>
</reference>
<comment type="subunit">
    <text evidence="2 11">Part of the 50S ribosomal subunit.</text>
</comment>
<dbReference type="CDD" id="cd00403">
    <property type="entry name" value="Ribosomal_L1"/>
    <property type="match status" value="1"/>
</dbReference>
<dbReference type="GO" id="GO:0006412">
    <property type="term" value="P:translation"/>
    <property type="evidence" value="ECO:0007669"/>
    <property type="project" value="UniProtKB-UniRule"/>
</dbReference>
<dbReference type="Gene3D" id="3.40.50.790">
    <property type="match status" value="1"/>
</dbReference>
<dbReference type="InterPro" id="IPR016095">
    <property type="entry name" value="Ribosomal_uL1_3-a/b-sand"/>
</dbReference>
<dbReference type="FunCoup" id="L0AAS2">
    <property type="interactions" value="153"/>
</dbReference>
<comment type="similarity">
    <text evidence="1 11">Belongs to the universal ribosomal protein uL1 family.</text>
</comment>
<dbReference type="PANTHER" id="PTHR36427">
    <property type="entry name" value="54S RIBOSOMAL PROTEIN L1, MITOCHONDRIAL"/>
    <property type="match status" value="1"/>
</dbReference>
<evidence type="ECO:0000256" key="1">
    <source>
        <dbReference type="ARBA" id="ARBA00010531"/>
    </source>
</evidence>
<protein>
    <recommendedName>
        <fullName evidence="11">Large ribosomal subunit protein uL1</fullName>
    </recommendedName>
</protein>
<dbReference type="InterPro" id="IPR028364">
    <property type="entry name" value="Ribosomal_uL1/biogenesis"/>
</dbReference>
<dbReference type="Gene3D" id="3.30.190.20">
    <property type="match status" value="1"/>
</dbReference>
<gene>
    <name evidence="11" type="primary">rpl1</name>
    <name evidence="12" type="ordered locus">Calag_1306</name>
</gene>
<evidence type="ECO:0000256" key="6">
    <source>
        <dbReference type="ARBA" id="ARBA00022845"/>
    </source>
</evidence>
<keyword evidence="3 11" id="KW-0678">Repressor</keyword>
<dbReference type="eggNOG" id="arCOG04289">
    <property type="taxonomic scope" value="Archaea"/>
</dbReference>
<keyword evidence="6 11" id="KW-0810">Translation regulation</keyword>
<evidence type="ECO:0000256" key="10">
    <source>
        <dbReference type="ARBA" id="ARBA00045545"/>
    </source>
</evidence>
<dbReference type="SUPFAM" id="SSF56808">
    <property type="entry name" value="Ribosomal protein L1"/>
    <property type="match status" value="1"/>
</dbReference>
<dbReference type="GO" id="GO:0019843">
    <property type="term" value="F:rRNA binding"/>
    <property type="evidence" value="ECO:0007669"/>
    <property type="project" value="UniProtKB-UniRule"/>
</dbReference>
<dbReference type="InterPro" id="IPR023674">
    <property type="entry name" value="Ribosomal_uL1-like"/>
</dbReference>
<dbReference type="InterPro" id="IPR002143">
    <property type="entry name" value="Ribosomal_uL1"/>
</dbReference>
<dbReference type="KEGG" id="clg:Calag_1306"/>
<dbReference type="GO" id="GO:0000049">
    <property type="term" value="F:tRNA binding"/>
    <property type="evidence" value="ECO:0007669"/>
    <property type="project" value="UniProtKB-KW"/>
</dbReference>
<dbReference type="GO" id="GO:0006417">
    <property type="term" value="P:regulation of translation"/>
    <property type="evidence" value="ECO:0007669"/>
    <property type="project" value="UniProtKB-KW"/>
</dbReference>
<name>L0AAS2_CALLD</name>
<evidence type="ECO:0000313" key="12">
    <source>
        <dbReference type="EMBL" id="AFZ71018.1"/>
    </source>
</evidence>
<dbReference type="AlphaFoldDB" id="L0AAS2"/>
<dbReference type="Pfam" id="PF00687">
    <property type="entry name" value="Ribosomal_L1"/>
    <property type="match status" value="1"/>
</dbReference>
<dbReference type="InParanoid" id="L0AAS2"/>
<dbReference type="PANTHER" id="PTHR36427:SF3">
    <property type="entry name" value="LARGE RIBOSOMAL SUBUNIT PROTEIN UL1M"/>
    <property type="match status" value="1"/>
</dbReference>
<dbReference type="Proteomes" id="UP000010469">
    <property type="component" value="Chromosome"/>
</dbReference>
<evidence type="ECO:0000256" key="9">
    <source>
        <dbReference type="ARBA" id="ARBA00023274"/>
    </source>
</evidence>
<evidence type="ECO:0000256" key="3">
    <source>
        <dbReference type="ARBA" id="ARBA00022491"/>
    </source>
</evidence>
<keyword evidence="4 11" id="KW-0820">tRNA-binding</keyword>